<sequence length="539" mass="58419">MSAAEPGAEPVSTPHRYEQHFLTAPDGTRLHADVLRPTNLPEDAKTPVILTVSPYRSHTAYISAPRLTGGPSTDYLPVDAALRAGYTFVIVDLRGFGGSDGCPDYGGPGERSDVATAVEWAATRPWSTGRVGMVGVSYEAWTGLLGLAARPRGLAAVVAFEPVVDPYSYLYMRGVSWKFSGKPVTENGIRPADEVGLEHVAIASTPGRPDDSVEYQANAVYTSAECTRRYLALTGDHDATDPDWVARDLVTELRGNTIPLFLGQGFLDANTRPDRVFELWRGLGAGAHRAWFGQWGHSDCRFKCGTPGFENEMMAFFDRHVALRDTDVPWPRVTVQQFDGGWRSENTWPPADSRRSTVELRAGRYVDRGYLPGPDREIWSVSQPLESAVHLSGVPTATLESIGPAAATAAVELYDVEPSGRATIITRGIAPVEPRTEIRLLAQDWPIAAGHRLGVRVTDVVDDVWSHAPSGATVTVTAARLEVPLLTEARVPDLTGGGSEAHAKWRVEKTTTLGAEVMNNAVVPMNLVSTNPPHETGQR</sequence>
<dbReference type="InterPro" id="IPR000383">
    <property type="entry name" value="Xaa-Pro-like_dom"/>
</dbReference>
<dbReference type="NCBIfam" id="TIGR00976">
    <property type="entry name" value="CocE_NonD"/>
    <property type="match status" value="1"/>
</dbReference>
<dbReference type="SMART" id="SM00939">
    <property type="entry name" value="PepX_C"/>
    <property type="match status" value="1"/>
</dbReference>
<proteinExistence type="inferred from homology"/>
<dbReference type="PANTHER" id="PTHR22946:SF9">
    <property type="entry name" value="POLYKETIDE TRANSFERASE AF380"/>
    <property type="match status" value="1"/>
</dbReference>
<keyword evidence="5" id="KW-1185">Reference proteome</keyword>
<dbReference type="PANTHER" id="PTHR22946">
    <property type="entry name" value="DIENELACTONE HYDROLASE DOMAIN-CONTAINING PROTEIN-RELATED"/>
    <property type="match status" value="1"/>
</dbReference>
<dbReference type="EMBL" id="JADMLG010000013">
    <property type="protein sequence ID" value="MBH0779999.1"/>
    <property type="molecule type" value="Genomic_DNA"/>
</dbReference>
<comment type="caution">
    <text evidence="4">The sequence shown here is derived from an EMBL/GenBank/DDBJ whole genome shotgun (WGS) entry which is preliminary data.</text>
</comment>
<organism evidence="4 5">
    <name type="scientific">Nocardia bovistercoris</name>
    <dbReference type="NCBI Taxonomy" id="2785916"/>
    <lineage>
        <taxon>Bacteria</taxon>
        <taxon>Bacillati</taxon>
        <taxon>Actinomycetota</taxon>
        <taxon>Actinomycetes</taxon>
        <taxon>Mycobacteriales</taxon>
        <taxon>Nocardiaceae</taxon>
        <taxon>Nocardia</taxon>
    </lineage>
</organism>
<evidence type="ECO:0000259" key="3">
    <source>
        <dbReference type="SMART" id="SM00939"/>
    </source>
</evidence>
<dbReference type="Pfam" id="PF08530">
    <property type="entry name" value="PepX_C"/>
    <property type="match status" value="1"/>
</dbReference>
<dbReference type="Proteomes" id="UP000655751">
    <property type="component" value="Unassembled WGS sequence"/>
</dbReference>
<keyword evidence="2 4" id="KW-0378">Hydrolase</keyword>
<dbReference type="GO" id="GO:0008239">
    <property type="term" value="F:dipeptidyl-peptidase activity"/>
    <property type="evidence" value="ECO:0007669"/>
    <property type="project" value="InterPro"/>
</dbReference>
<dbReference type="InterPro" id="IPR008979">
    <property type="entry name" value="Galactose-bd-like_sf"/>
</dbReference>
<dbReference type="Gene3D" id="3.40.50.1820">
    <property type="entry name" value="alpha/beta hydrolase"/>
    <property type="match status" value="2"/>
</dbReference>
<dbReference type="AlphaFoldDB" id="A0A931IEK3"/>
<dbReference type="Pfam" id="PF02129">
    <property type="entry name" value="Peptidase_S15"/>
    <property type="match status" value="1"/>
</dbReference>
<dbReference type="GO" id="GO:0052689">
    <property type="term" value="F:carboxylic ester hydrolase activity"/>
    <property type="evidence" value="ECO:0007669"/>
    <property type="project" value="UniProtKB-ARBA"/>
</dbReference>
<dbReference type="InterPro" id="IPR013736">
    <property type="entry name" value="Xaa-Pro_dipept_C"/>
</dbReference>
<dbReference type="Gene3D" id="2.60.120.260">
    <property type="entry name" value="Galactose-binding domain-like"/>
    <property type="match status" value="1"/>
</dbReference>
<evidence type="ECO:0000313" key="5">
    <source>
        <dbReference type="Proteomes" id="UP000655751"/>
    </source>
</evidence>
<dbReference type="InterPro" id="IPR050261">
    <property type="entry name" value="FrsA_esterase"/>
</dbReference>
<dbReference type="InterPro" id="IPR029058">
    <property type="entry name" value="AB_hydrolase_fold"/>
</dbReference>
<evidence type="ECO:0000313" key="4">
    <source>
        <dbReference type="EMBL" id="MBH0779999.1"/>
    </source>
</evidence>
<feature type="domain" description="Xaa-Pro dipeptidyl-peptidase C-terminal" evidence="3">
    <location>
        <begin position="314"/>
        <end position="486"/>
    </location>
</feature>
<dbReference type="SUPFAM" id="SSF49785">
    <property type="entry name" value="Galactose-binding domain-like"/>
    <property type="match status" value="1"/>
</dbReference>
<name>A0A931IEK3_9NOCA</name>
<evidence type="ECO:0000256" key="2">
    <source>
        <dbReference type="ARBA" id="ARBA00022801"/>
    </source>
</evidence>
<dbReference type="SUPFAM" id="SSF53474">
    <property type="entry name" value="alpha/beta-Hydrolases"/>
    <property type="match status" value="1"/>
</dbReference>
<dbReference type="InterPro" id="IPR005674">
    <property type="entry name" value="CocE/Ser_esterase"/>
</dbReference>
<accession>A0A931IEK3</accession>
<protein>
    <submittedName>
        <fullName evidence="4">CocE/NonD family hydrolase</fullName>
    </submittedName>
</protein>
<comment type="similarity">
    <text evidence="1">Belongs to the AB hydrolase superfamily.</text>
</comment>
<evidence type="ECO:0000256" key="1">
    <source>
        <dbReference type="ARBA" id="ARBA00008645"/>
    </source>
</evidence>
<reference evidence="4" key="1">
    <citation type="submission" date="2020-11" db="EMBL/GenBank/DDBJ databases">
        <title>Nocardia NEAU-351.nov., a novel actinomycete isolated from the cow dung.</title>
        <authorList>
            <person name="Zhang X."/>
        </authorList>
    </citation>
    <scope>NUCLEOTIDE SEQUENCE</scope>
    <source>
        <strain evidence="4">NEAU-351</strain>
    </source>
</reference>
<gene>
    <name evidence="4" type="ORF">IT779_27375</name>
</gene>